<reference evidence="1 2" key="1">
    <citation type="journal article" date="2016" name="Mol. Biol. Evol.">
        <title>Comparative Genomics of Early-Diverging Mushroom-Forming Fungi Provides Insights into the Origins of Lignocellulose Decay Capabilities.</title>
        <authorList>
            <person name="Nagy L.G."/>
            <person name="Riley R."/>
            <person name="Tritt A."/>
            <person name="Adam C."/>
            <person name="Daum C."/>
            <person name="Floudas D."/>
            <person name="Sun H."/>
            <person name="Yadav J.S."/>
            <person name="Pangilinan J."/>
            <person name="Larsson K.H."/>
            <person name="Matsuura K."/>
            <person name="Barry K."/>
            <person name="Labutti K."/>
            <person name="Kuo R."/>
            <person name="Ohm R.A."/>
            <person name="Bhattacharya S.S."/>
            <person name="Shirouzu T."/>
            <person name="Yoshinaga Y."/>
            <person name="Martin F.M."/>
            <person name="Grigoriev I.V."/>
            <person name="Hibbett D.S."/>
        </authorList>
    </citation>
    <scope>NUCLEOTIDE SEQUENCE [LARGE SCALE GENOMIC DNA]</scope>
    <source>
        <strain evidence="1 2">TUFC12733</strain>
    </source>
</reference>
<organism evidence="1 2">
    <name type="scientific">Calocera viscosa (strain TUFC12733)</name>
    <dbReference type="NCBI Taxonomy" id="1330018"/>
    <lineage>
        <taxon>Eukaryota</taxon>
        <taxon>Fungi</taxon>
        <taxon>Dikarya</taxon>
        <taxon>Basidiomycota</taxon>
        <taxon>Agaricomycotina</taxon>
        <taxon>Dacrymycetes</taxon>
        <taxon>Dacrymycetales</taxon>
        <taxon>Dacrymycetaceae</taxon>
        <taxon>Calocera</taxon>
    </lineage>
</organism>
<accession>A0A167IJC9</accession>
<dbReference type="EMBL" id="KV417308">
    <property type="protein sequence ID" value="KZO92703.1"/>
    <property type="molecule type" value="Genomic_DNA"/>
</dbReference>
<keyword evidence="2" id="KW-1185">Reference proteome</keyword>
<evidence type="ECO:0000313" key="2">
    <source>
        <dbReference type="Proteomes" id="UP000076738"/>
    </source>
</evidence>
<name>A0A167IJC9_CALVF</name>
<proteinExistence type="predicted"/>
<sequence length="71" mass="8381">MMRPIRRLAMRAPFEETARGLKTEADIQMQLGQLVDEMVVGDLQWHRATSQWLSYQGGGDWLYKRREDQDI</sequence>
<protein>
    <submittedName>
        <fullName evidence="1">Uncharacterized protein</fullName>
    </submittedName>
</protein>
<evidence type="ECO:0000313" key="1">
    <source>
        <dbReference type="EMBL" id="KZO92703.1"/>
    </source>
</evidence>
<gene>
    <name evidence="1" type="ORF">CALVIDRAFT_540777</name>
</gene>
<dbReference type="Proteomes" id="UP000076738">
    <property type="component" value="Unassembled WGS sequence"/>
</dbReference>
<dbReference type="AlphaFoldDB" id="A0A167IJC9"/>